<reference evidence="6 7" key="1">
    <citation type="submission" date="2020-07" db="EMBL/GenBank/DDBJ databases">
        <title>Definition of the novel symbiovar canariense within Mesorhizobium novociceri, a new species of genus Mesorhizobium nodulating Cicer canariense in the Caldera de Taburiente National Park (La Palma, Canary Islands).</title>
        <authorList>
            <person name="Leon-Barrios M."/>
            <person name="Perez-Yepez J."/>
            <person name="Flores-Felix J.D."/>
            <person name="Ramirez-Baena M.H."/>
            <person name="Pulido-Suarez L."/>
            <person name="Igual J.M."/>
            <person name="Velazquez E."/>
            <person name="Peix A."/>
        </authorList>
    </citation>
    <scope>NUCLEOTIDE SEQUENCE [LARGE SCALE GENOMIC DNA]</scope>
    <source>
        <strain evidence="6 7">CCANP35</strain>
    </source>
</reference>
<evidence type="ECO:0000259" key="5">
    <source>
        <dbReference type="Pfam" id="PF01593"/>
    </source>
</evidence>
<sequence>MEPLNYAVIGGGIGGIAAARQLCAMNPSARIAIFESTREVGGRLRSKMLAGDADVVELGGTRFNPRLHRRVNELVTETGLKTKPFSYDFAPIQNGLHQHAKELLASICGELRDIHDGLDANDRQRLSFTQAALPALGESRLACLIDLAGYDVTSHPSIPFEVGYGFLSHVPETSALFGQPAQDWRCLTDGFQALPRAMHASLPGNCSTEFDHRLVEIAAVQGRSGYRLTLESPESTRVVLAEKVLMAMPMQSLGSISGVPLAAAVRDRIKPVPLIKAYFEYSERWWTKLGLEGRCFSTASAFRKIYFPDHGRHLWVYCDSQSASRLRDAFADRNEVCEAFSETLADVLPFAAQDIPAPSGQGFAYWPEGIAFWDSGLNMLPGPFWSVGKDFCVCSDLFTADLGWVEGAVASAERAATFLARGSMRTCKAGVSAAAC</sequence>
<dbReference type="PANTHER" id="PTHR43563">
    <property type="entry name" value="AMINE OXIDASE"/>
    <property type="match status" value="1"/>
</dbReference>
<evidence type="ECO:0000313" key="7">
    <source>
        <dbReference type="Proteomes" id="UP000558284"/>
    </source>
</evidence>
<feature type="binding site" evidence="4">
    <location>
        <position position="62"/>
    </location>
    <ligand>
        <name>FAD</name>
        <dbReference type="ChEBI" id="CHEBI:57692"/>
    </ligand>
</feature>
<evidence type="ECO:0000256" key="1">
    <source>
        <dbReference type="ARBA" id="ARBA00001974"/>
    </source>
</evidence>
<proteinExistence type="inferred from homology"/>
<gene>
    <name evidence="6" type="ORF">H0241_23905</name>
</gene>
<dbReference type="InterPro" id="IPR001613">
    <property type="entry name" value="Flavin_amine_oxidase"/>
</dbReference>
<evidence type="ECO:0000256" key="3">
    <source>
        <dbReference type="ARBA" id="ARBA00023002"/>
    </source>
</evidence>
<evidence type="ECO:0000256" key="4">
    <source>
        <dbReference type="PIRSR" id="PIRSR601613-1"/>
    </source>
</evidence>
<evidence type="ECO:0000313" key="6">
    <source>
        <dbReference type="EMBL" id="MBA1143269.1"/>
    </source>
</evidence>
<accession>A0A838BB75</accession>
<dbReference type="Proteomes" id="UP000558284">
    <property type="component" value="Unassembled WGS sequence"/>
</dbReference>
<dbReference type="Gene3D" id="3.50.50.60">
    <property type="entry name" value="FAD/NAD(P)-binding domain"/>
    <property type="match status" value="1"/>
</dbReference>
<evidence type="ECO:0000256" key="2">
    <source>
        <dbReference type="ARBA" id="ARBA00005995"/>
    </source>
</evidence>
<dbReference type="InterPro" id="IPR002937">
    <property type="entry name" value="Amino_oxidase"/>
</dbReference>
<dbReference type="PRINTS" id="PR00757">
    <property type="entry name" value="AMINEOXDASEF"/>
</dbReference>
<name>A0A838BB75_9HYPH</name>
<protein>
    <submittedName>
        <fullName evidence="6">FAD-dependent oxidoreductase</fullName>
    </submittedName>
</protein>
<dbReference type="SUPFAM" id="SSF54373">
    <property type="entry name" value="FAD-linked reductases, C-terminal domain"/>
    <property type="match status" value="1"/>
</dbReference>
<dbReference type="InterPro" id="IPR036188">
    <property type="entry name" value="FAD/NAD-bd_sf"/>
</dbReference>
<dbReference type="PANTHER" id="PTHR43563:SF1">
    <property type="entry name" value="AMINE OXIDASE [FLAVIN-CONTAINING] B"/>
    <property type="match status" value="1"/>
</dbReference>
<comment type="cofactor">
    <cofactor evidence="1">
        <name>FAD</name>
        <dbReference type="ChEBI" id="CHEBI:57692"/>
    </cofactor>
</comment>
<dbReference type="AlphaFoldDB" id="A0A838BB75"/>
<dbReference type="RefSeq" id="WP_181060289.1">
    <property type="nucleotide sequence ID" value="NZ_JACDTY010000013.1"/>
</dbReference>
<comment type="similarity">
    <text evidence="2">Belongs to the flavin monoamine oxidase family.</text>
</comment>
<comment type="caution">
    <text evidence="6">The sequence shown here is derived from an EMBL/GenBank/DDBJ whole genome shotgun (WGS) entry which is preliminary data.</text>
</comment>
<dbReference type="EMBL" id="JACDTY010000013">
    <property type="protein sequence ID" value="MBA1143269.1"/>
    <property type="molecule type" value="Genomic_DNA"/>
</dbReference>
<dbReference type="Pfam" id="PF01593">
    <property type="entry name" value="Amino_oxidase"/>
    <property type="match status" value="1"/>
</dbReference>
<feature type="domain" description="Amine oxidase" evidence="5">
    <location>
        <begin position="13"/>
        <end position="416"/>
    </location>
</feature>
<feature type="binding site" evidence="4">
    <location>
        <position position="317"/>
    </location>
    <ligand>
        <name>substrate</name>
    </ligand>
</feature>
<keyword evidence="3" id="KW-0560">Oxidoreductase</keyword>
<dbReference type="GO" id="GO:0016491">
    <property type="term" value="F:oxidoreductase activity"/>
    <property type="evidence" value="ECO:0007669"/>
    <property type="project" value="UniProtKB-KW"/>
</dbReference>
<keyword evidence="7" id="KW-1185">Reference proteome</keyword>
<feature type="binding site" evidence="4">
    <location>
        <begin position="59"/>
        <end position="62"/>
    </location>
    <ligand>
        <name>FAD</name>
        <dbReference type="ChEBI" id="CHEBI:57692"/>
    </ligand>
</feature>
<organism evidence="6 7">
    <name type="scientific">Mesorhizobium neociceri</name>
    <dbReference type="NCBI Taxonomy" id="1307853"/>
    <lineage>
        <taxon>Bacteria</taxon>
        <taxon>Pseudomonadati</taxon>
        <taxon>Pseudomonadota</taxon>
        <taxon>Alphaproteobacteria</taxon>
        <taxon>Hyphomicrobiales</taxon>
        <taxon>Phyllobacteriaceae</taxon>
        <taxon>Mesorhizobium</taxon>
    </lineage>
</organism>
<dbReference type="SUPFAM" id="SSF51905">
    <property type="entry name" value="FAD/NAD(P)-binding domain"/>
    <property type="match status" value="1"/>
</dbReference>
<dbReference type="InterPro" id="IPR050703">
    <property type="entry name" value="Flavin_MAO"/>
</dbReference>